<evidence type="ECO:0000313" key="2">
    <source>
        <dbReference type="EMBL" id="KAK4114234.1"/>
    </source>
</evidence>
<dbReference type="GeneID" id="89941686"/>
<feature type="compositionally biased region" description="Acidic residues" evidence="1">
    <location>
        <begin position="110"/>
        <end position="120"/>
    </location>
</feature>
<keyword evidence="3" id="KW-1185">Reference proteome</keyword>
<gene>
    <name evidence="2" type="ORF">N656DRAFT_796720</name>
</gene>
<name>A0AAN6YV79_9PEZI</name>
<feature type="compositionally biased region" description="Acidic residues" evidence="1">
    <location>
        <begin position="400"/>
        <end position="414"/>
    </location>
</feature>
<feature type="region of interest" description="Disordered" evidence="1">
    <location>
        <begin position="681"/>
        <end position="723"/>
    </location>
</feature>
<evidence type="ECO:0000313" key="3">
    <source>
        <dbReference type="Proteomes" id="UP001302812"/>
    </source>
</evidence>
<feature type="region of interest" description="Disordered" evidence="1">
    <location>
        <begin position="110"/>
        <end position="198"/>
    </location>
</feature>
<protein>
    <submittedName>
        <fullName evidence="2">Uncharacterized protein</fullName>
    </submittedName>
</protein>
<comment type="caution">
    <text evidence="2">The sequence shown here is derived from an EMBL/GenBank/DDBJ whole genome shotgun (WGS) entry which is preliminary data.</text>
</comment>
<feature type="region of interest" description="Disordered" evidence="1">
    <location>
        <begin position="850"/>
        <end position="943"/>
    </location>
</feature>
<feature type="compositionally biased region" description="Polar residues" evidence="1">
    <location>
        <begin position="552"/>
        <end position="567"/>
    </location>
</feature>
<reference evidence="2" key="2">
    <citation type="submission" date="2023-05" db="EMBL/GenBank/DDBJ databases">
        <authorList>
            <consortium name="Lawrence Berkeley National Laboratory"/>
            <person name="Steindorff A."/>
            <person name="Hensen N."/>
            <person name="Bonometti L."/>
            <person name="Westerberg I."/>
            <person name="Brannstrom I.O."/>
            <person name="Guillou S."/>
            <person name="Cros-Aarteil S."/>
            <person name="Calhoun S."/>
            <person name="Haridas S."/>
            <person name="Kuo A."/>
            <person name="Mondo S."/>
            <person name="Pangilinan J."/>
            <person name="Riley R."/>
            <person name="Labutti K."/>
            <person name="Andreopoulos B."/>
            <person name="Lipzen A."/>
            <person name="Chen C."/>
            <person name="Yanf M."/>
            <person name="Daum C."/>
            <person name="Ng V."/>
            <person name="Clum A."/>
            <person name="Ohm R."/>
            <person name="Martin F."/>
            <person name="Silar P."/>
            <person name="Natvig D."/>
            <person name="Lalanne C."/>
            <person name="Gautier V."/>
            <person name="Ament-Velasquez S.L."/>
            <person name="Kruys A."/>
            <person name="Hutchinson M.I."/>
            <person name="Powell A.J."/>
            <person name="Barry K."/>
            <person name="Miller A.N."/>
            <person name="Grigoriev I.V."/>
            <person name="Debuchy R."/>
            <person name="Gladieux P."/>
            <person name="Thoren M.H."/>
            <person name="Johannesson H."/>
        </authorList>
    </citation>
    <scope>NUCLEOTIDE SEQUENCE</scope>
    <source>
        <strain evidence="2">CBS 508.74</strain>
    </source>
</reference>
<evidence type="ECO:0000256" key="1">
    <source>
        <dbReference type="SAM" id="MobiDB-lite"/>
    </source>
</evidence>
<feature type="region of interest" description="Disordered" evidence="1">
    <location>
        <begin position="382"/>
        <end position="576"/>
    </location>
</feature>
<feature type="compositionally biased region" description="Polar residues" evidence="1">
    <location>
        <begin position="150"/>
        <end position="162"/>
    </location>
</feature>
<dbReference type="RefSeq" id="XP_064671804.1">
    <property type="nucleotide sequence ID" value="XM_064817561.1"/>
</dbReference>
<feature type="compositionally biased region" description="Low complexity" evidence="1">
    <location>
        <begin position="689"/>
        <end position="715"/>
    </location>
</feature>
<dbReference type="Proteomes" id="UP001302812">
    <property type="component" value="Unassembled WGS sequence"/>
</dbReference>
<accession>A0AAN6YV79</accession>
<dbReference type="EMBL" id="MU853337">
    <property type="protein sequence ID" value="KAK4114234.1"/>
    <property type="molecule type" value="Genomic_DNA"/>
</dbReference>
<proteinExistence type="predicted"/>
<reference evidence="2" key="1">
    <citation type="journal article" date="2023" name="Mol. Phylogenet. Evol.">
        <title>Genome-scale phylogeny and comparative genomics of the fungal order Sordariales.</title>
        <authorList>
            <person name="Hensen N."/>
            <person name="Bonometti L."/>
            <person name="Westerberg I."/>
            <person name="Brannstrom I.O."/>
            <person name="Guillou S."/>
            <person name="Cros-Aarteil S."/>
            <person name="Calhoun S."/>
            <person name="Haridas S."/>
            <person name="Kuo A."/>
            <person name="Mondo S."/>
            <person name="Pangilinan J."/>
            <person name="Riley R."/>
            <person name="LaButti K."/>
            <person name="Andreopoulos B."/>
            <person name="Lipzen A."/>
            <person name="Chen C."/>
            <person name="Yan M."/>
            <person name="Daum C."/>
            <person name="Ng V."/>
            <person name="Clum A."/>
            <person name="Steindorff A."/>
            <person name="Ohm R.A."/>
            <person name="Martin F."/>
            <person name="Silar P."/>
            <person name="Natvig D.O."/>
            <person name="Lalanne C."/>
            <person name="Gautier V."/>
            <person name="Ament-Velasquez S.L."/>
            <person name="Kruys A."/>
            <person name="Hutchinson M.I."/>
            <person name="Powell A.J."/>
            <person name="Barry K."/>
            <person name="Miller A.N."/>
            <person name="Grigoriev I.V."/>
            <person name="Debuchy R."/>
            <person name="Gladieux P."/>
            <person name="Hiltunen Thoren M."/>
            <person name="Johannesson H."/>
        </authorList>
    </citation>
    <scope>NUCLEOTIDE SEQUENCE</scope>
    <source>
        <strain evidence="2">CBS 508.74</strain>
    </source>
</reference>
<sequence length="943" mass="101914">MEQAGLSVEPGPLSHLEAEHQLNFDPNTDHEADGFDFGLDVSYDQVEQDVGGSDIGNGDHVNLDVEIGFEDEEGQAGKAGHEQKFHATEVAQISGQDTEVDVEAGGEYEDEIGYEDDDPNATDIRIDLETLEPSGTDNGQETALADDGQESNQLAENAQPETFIQVKDEVSHHTEPEDYGEGLNPQDDSGDVDKENQAISDSGHDAIDEAAHEEYVADQHDEPHSAMSDMDKAVQDLAHSLAGIPNVAVVYNEETYSLFGAPDDDPDTYFLDDITQLDSPLSEFLSCLRHVVAHEMSPADELVIRIDPLGLEFGERSSEKFLTRSFREILDCHSALEKQDPVVQLLVRRDSEEHFLELLSVAGLIDESDYSEDIEASEMHGELAGANPPTEGQEQHEPSEDGDSDEQSAEEQDTLETANDGVTAAQAFEDKRDSELEAGSGYGNAAGEQNDHQIETDQLDSSGAPQDDLEDDYLATHSHLNEHAEEGANEEQGWVSQAVEPQTTAAQHSELPLETSDRSHSAQTAGDESGGTANFGAGEAIASPSHDGYGQETGSNGKYLSSSSPTYHDSPHHGEVAELLSPQDVEIEDLSVVEMNHEETPISALEASQASAHTSQSVVTGTQTLSLDDDFFTIDYSDDDYEACPISQSAHTSQPAITRTRALSFDDDFWKIEYSDDEYDACPVSSMTSQGAPQGSSRSGPSSSSRPPVVASGVVTNSNLQGKNPTTLTLAGNCSDFNVATLSYNDADMLPQEDNYLDLAFDEDPGPDLSSIHEQEGDEHVEYSITYDRNDNESAGAEVAVSIAESHIAEDASDSASNNYQNVTHIAAVTETASIQTSATFDGDEIDYEEHDTEDNSLTLANGDALPPVTASGGENDEIDWENDEDDYEQPAIANDLEDDERKDITLSPSSLAGKRSRTDDEESLAEETGTLGFPPLKKLRVD</sequence>
<feature type="compositionally biased region" description="Basic and acidic residues" evidence="1">
    <location>
        <begin position="166"/>
        <end position="176"/>
    </location>
</feature>
<feature type="compositionally biased region" description="Acidic residues" evidence="1">
    <location>
        <begin position="875"/>
        <end position="889"/>
    </location>
</feature>
<dbReference type="AlphaFoldDB" id="A0AAN6YV79"/>
<organism evidence="2 3">
    <name type="scientific">Canariomyces notabilis</name>
    <dbReference type="NCBI Taxonomy" id="2074819"/>
    <lineage>
        <taxon>Eukaryota</taxon>
        <taxon>Fungi</taxon>
        <taxon>Dikarya</taxon>
        <taxon>Ascomycota</taxon>
        <taxon>Pezizomycotina</taxon>
        <taxon>Sordariomycetes</taxon>
        <taxon>Sordariomycetidae</taxon>
        <taxon>Sordariales</taxon>
        <taxon>Chaetomiaceae</taxon>
        <taxon>Canariomyces</taxon>
    </lineage>
</organism>